<proteinExistence type="predicted"/>
<keyword evidence="1" id="KW-0175">Coiled coil</keyword>
<accession>A0A0J8B2C5</accession>
<feature type="non-terminal residue" evidence="2">
    <location>
        <position position="1"/>
    </location>
</feature>
<dbReference type="EMBL" id="KQ096928">
    <property type="protein sequence ID" value="KMS94007.1"/>
    <property type="molecule type" value="Genomic_DNA"/>
</dbReference>
<organism evidence="2 3">
    <name type="scientific">Beta vulgaris subsp. vulgaris</name>
    <name type="common">Beet</name>
    <dbReference type="NCBI Taxonomy" id="3555"/>
    <lineage>
        <taxon>Eukaryota</taxon>
        <taxon>Viridiplantae</taxon>
        <taxon>Streptophyta</taxon>
        <taxon>Embryophyta</taxon>
        <taxon>Tracheophyta</taxon>
        <taxon>Spermatophyta</taxon>
        <taxon>Magnoliopsida</taxon>
        <taxon>eudicotyledons</taxon>
        <taxon>Gunneridae</taxon>
        <taxon>Pentapetalae</taxon>
        <taxon>Caryophyllales</taxon>
        <taxon>Chenopodiaceae</taxon>
        <taxon>Betoideae</taxon>
        <taxon>Beta</taxon>
    </lineage>
</organism>
<evidence type="ECO:0000256" key="1">
    <source>
        <dbReference type="SAM" id="Coils"/>
    </source>
</evidence>
<feature type="coiled-coil region" evidence="1">
    <location>
        <begin position="16"/>
        <end position="50"/>
    </location>
</feature>
<name>A0A0J8B2C5_BETVV</name>
<evidence type="ECO:0000313" key="2">
    <source>
        <dbReference type="EMBL" id="KMS94007.1"/>
    </source>
</evidence>
<feature type="coiled-coil region" evidence="1">
    <location>
        <begin position="83"/>
        <end position="180"/>
    </location>
</feature>
<keyword evidence="3" id="KW-1185">Reference proteome</keyword>
<evidence type="ECO:0000313" key="3">
    <source>
        <dbReference type="Proteomes" id="UP000035740"/>
    </source>
</evidence>
<gene>
    <name evidence="2" type="ORF">BVRB_025730</name>
</gene>
<dbReference type="Proteomes" id="UP000035740">
    <property type="component" value="Unassembled WGS sequence"/>
</dbReference>
<dbReference type="AlphaFoldDB" id="A0A0J8B2C5"/>
<sequence length="287" mass="32355">ALTEASGNSVQLVEQLRGCQASNADLEQNLSEVKETLATVQQELETSQNEGRRQRTRVLELKTSLARASEQVNEAVATLHTTRRIKDAKIADLEQELAIMQKADDEHRLEAISSEKTVSQLRSELRSLKASLDAAQAELLLHSASLIETKKDRGFLEHLVESQKNSIASLERRLQAANSEMKTRDLVQLQTQQYIADLKNEIEKLNSSIIAERGFQHDISQKRPLRLKRRHSTGNIHTSVKSMHRTNSLQKISITVKGKDEANKGVAWQSDSLMNIMVRACQEMQNR</sequence>
<reference evidence="2 3" key="1">
    <citation type="journal article" date="2014" name="Nature">
        <title>The genome of the recently domesticated crop plant sugar beet (Beta vulgaris).</title>
        <authorList>
            <person name="Dohm J.C."/>
            <person name="Minoche A.E."/>
            <person name="Holtgrawe D."/>
            <person name="Capella-Gutierrez S."/>
            <person name="Zakrzewski F."/>
            <person name="Tafer H."/>
            <person name="Rupp O."/>
            <person name="Sorensen T.R."/>
            <person name="Stracke R."/>
            <person name="Reinhardt R."/>
            <person name="Goesmann A."/>
            <person name="Kraft T."/>
            <person name="Schulz B."/>
            <person name="Stadler P.F."/>
            <person name="Schmidt T."/>
            <person name="Gabaldon T."/>
            <person name="Lehrach H."/>
            <person name="Weisshaar B."/>
            <person name="Himmelbauer H."/>
        </authorList>
    </citation>
    <scope>NUCLEOTIDE SEQUENCE [LARGE SCALE GENOMIC DNA]</scope>
    <source>
        <tissue evidence="2">Taproot</tissue>
    </source>
</reference>
<protein>
    <submittedName>
        <fullName evidence="2">Uncharacterized protein</fullName>
    </submittedName>
</protein>
<feature type="non-terminal residue" evidence="2">
    <location>
        <position position="287"/>
    </location>
</feature>